<evidence type="ECO:0000313" key="4">
    <source>
        <dbReference type="Proteomes" id="UP000000784"/>
    </source>
</evidence>
<dbReference type="PANTHER" id="PTHR46797:SF1">
    <property type="entry name" value="METHYLPHOSPHONATE SYNTHASE"/>
    <property type="match status" value="1"/>
</dbReference>
<dbReference type="HOGENOM" id="CLU_1459050_0_0_4"/>
<keyword evidence="4" id="KW-1185">Reference proteome</keyword>
<dbReference type="InterPro" id="IPR001387">
    <property type="entry name" value="Cro/C1-type_HTH"/>
</dbReference>
<gene>
    <name evidence="3" type="ordered locus">Daci_2276</name>
</gene>
<dbReference type="SUPFAM" id="SSF47413">
    <property type="entry name" value="lambda repressor-like DNA-binding domains"/>
    <property type="match status" value="2"/>
</dbReference>
<dbReference type="GO" id="GO:0005829">
    <property type="term" value="C:cytosol"/>
    <property type="evidence" value="ECO:0007669"/>
    <property type="project" value="TreeGrafter"/>
</dbReference>
<dbReference type="KEGG" id="dac:Daci_2276"/>
<dbReference type="Proteomes" id="UP000000784">
    <property type="component" value="Chromosome"/>
</dbReference>
<keyword evidence="1" id="KW-0238">DNA-binding</keyword>
<feature type="domain" description="HTH cro/C1-type" evidence="2">
    <location>
        <begin position="29"/>
        <end position="82"/>
    </location>
</feature>
<dbReference type="PANTHER" id="PTHR46797">
    <property type="entry name" value="HTH-TYPE TRANSCRIPTIONAL REGULATOR"/>
    <property type="match status" value="1"/>
</dbReference>
<reference evidence="3 4" key="1">
    <citation type="journal article" date="2004" name="Appl. Environ. Microbiol.">
        <title>Mineralization of individual congeners of linear alkylbenzenesulfonate by defined pairs of heterotrophic bacteria.</title>
        <authorList>
            <person name="Schleheck D."/>
            <person name="Knepper T.P."/>
            <person name="Fischer K."/>
            <person name="Cook A.M."/>
        </authorList>
    </citation>
    <scope>NUCLEOTIDE SEQUENCE [LARGE SCALE GENOMIC DNA]</scope>
    <source>
        <strain evidence="4">DSM 14801 / SPH-1</strain>
    </source>
</reference>
<dbReference type="Pfam" id="PF13560">
    <property type="entry name" value="HTH_31"/>
    <property type="match status" value="1"/>
</dbReference>
<evidence type="ECO:0000313" key="3">
    <source>
        <dbReference type="EMBL" id="ABX34916.1"/>
    </source>
</evidence>
<reference evidence="4" key="2">
    <citation type="submission" date="2007-11" db="EMBL/GenBank/DDBJ databases">
        <title>Complete sequence of Delftia acidovorans DSM 14801 / SPH-1.</title>
        <authorList>
            <person name="Copeland A."/>
            <person name="Lucas S."/>
            <person name="Lapidus A."/>
            <person name="Barry K."/>
            <person name="Glavina del Rio T."/>
            <person name="Dalin E."/>
            <person name="Tice H."/>
            <person name="Pitluck S."/>
            <person name="Lowry S."/>
            <person name="Clum A."/>
            <person name="Schmutz J."/>
            <person name="Larimer F."/>
            <person name="Land M."/>
            <person name="Hauser L."/>
            <person name="Kyrpides N."/>
            <person name="Kim E."/>
            <person name="Schleheck D."/>
            <person name="Richardson P."/>
        </authorList>
    </citation>
    <scope>NUCLEOTIDE SEQUENCE [LARGE SCALE GENOMIC DNA]</scope>
    <source>
        <strain evidence="4">DSM 14801 / SPH-1</strain>
    </source>
</reference>
<dbReference type="EMBL" id="CP000884">
    <property type="protein sequence ID" value="ABX34916.1"/>
    <property type="molecule type" value="Genomic_DNA"/>
</dbReference>
<dbReference type="eggNOG" id="COG1396">
    <property type="taxonomic scope" value="Bacteria"/>
</dbReference>
<dbReference type="PROSITE" id="PS50943">
    <property type="entry name" value="HTH_CROC1"/>
    <property type="match status" value="2"/>
</dbReference>
<protein>
    <submittedName>
        <fullName evidence="3">Transcriptional regulator, XRE family</fullName>
    </submittedName>
</protein>
<dbReference type="CDD" id="cd00093">
    <property type="entry name" value="HTH_XRE"/>
    <property type="match status" value="2"/>
</dbReference>
<dbReference type="SMART" id="SM00530">
    <property type="entry name" value="HTH_XRE"/>
    <property type="match status" value="2"/>
</dbReference>
<dbReference type="InterPro" id="IPR010982">
    <property type="entry name" value="Lambda_DNA-bd_dom_sf"/>
</dbReference>
<name>A9BTE8_DELAS</name>
<proteinExistence type="predicted"/>
<accession>A9BTE8</accession>
<dbReference type="AlphaFoldDB" id="A9BTE8"/>
<dbReference type="STRING" id="398578.Daci_2276"/>
<evidence type="ECO:0000259" key="2">
    <source>
        <dbReference type="PROSITE" id="PS50943"/>
    </source>
</evidence>
<dbReference type="GO" id="GO:0003677">
    <property type="term" value="F:DNA binding"/>
    <property type="evidence" value="ECO:0007669"/>
    <property type="project" value="UniProtKB-KW"/>
</dbReference>
<dbReference type="Gene3D" id="1.10.260.40">
    <property type="entry name" value="lambda repressor-like DNA-binding domains"/>
    <property type="match status" value="2"/>
</dbReference>
<dbReference type="InterPro" id="IPR050807">
    <property type="entry name" value="TransReg_Diox_bact_type"/>
</dbReference>
<organism evidence="3 4">
    <name type="scientific">Delftia acidovorans (strain DSM 14801 / SPH-1)</name>
    <dbReference type="NCBI Taxonomy" id="398578"/>
    <lineage>
        <taxon>Bacteria</taxon>
        <taxon>Pseudomonadati</taxon>
        <taxon>Pseudomonadota</taxon>
        <taxon>Betaproteobacteria</taxon>
        <taxon>Burkholderiales</taxon>
        <taxon>Comamonadaceae</taxon>
        <taxon>Delftia</taxon>
    </lineage>
</organism>
<sequence>MLQDAVDFAQFFGKVNRFTKKMDEFSQRLREERKRLGLSQEAFASLGGVSKNTQSNYETGANLPDVGYLNTIRGFGVDSGYVLTGIRTFDPSAIEHAQPAATLAARLVQERKRLELTVGQLAAKSGVDRLALLKFEEGEFAPDAKALQQLHAVGVDVGYVLLSLRAGAAGGDVGVAGAVSADIEVLMQHYGKATAEGQAAIRTVASLAAQAARV</sequence>
<dbReference type="GO" id="GO:0003700">
    <property type="term" value="F:DNA-binding transcription factor activity"/>
    <property type="evidence" value="ECO:0007669"/>
    <property type="project" value="TreeGrafter"/>
</dbReference>
<feature type="domain" description="HTH cro/C1-type" evidence="2">
    <location>
        <begin position="107"/>
        <end position="160"/>
    </location>
</feature>
<evidence type="ECO:0000256" key="1">
    <source>
        <dbReference type="ARBA" id="ARBA00023125"/>
    </source>
</evidence>